<evidence type="ECO:0000313" key="3">
    <source>
        <dbReference type="Proteomes" id="UP000471521"/>
    </source>
</evidence>
<evidence type="ECO:0000313" key="2">
    <source>
        <dbReference type="EMBL" id="MXR21270.1"/>
    </source>
</evidence>
<gene>
    <name evidence="2" type="ORF">GRX66_11885</name>
</gene>
<accession>A0A6B0SQY5</accession>
<keyword evidence="3" id="KW-1185">Reference proteome</keyword>
<feature type="domain" description="DUF1989" evidence="1">
    <location>
        <begin position="5"/>
        <end position="167"/>
    </location>
</feature>
<dbReference type="Proteomes" id="UP000471521">
    <property type="component" value="Unassembled WGS sequence"/>
</dbReference>
<dbReference type="InterPro" id="IPR018959">
    <property type="entry name" value="DUF1989"/>
</dbReference>
<name>A0A6B0SQY5_9EURY</name>
<reference evidence="2 3" key="1">
    <citation type="submission" date="2019-12" db="EMBL/GenBank/DDBJ databases">
        <title>Isolation and characterization of three novel carbon monoxide-oxidizing members of Halobacteria from salione crusts and soils.</title>
        <authorList>
            <person name="Myers M.R."/>
            <person name="King G.M."/>
        </authorList>
    </citation>
    <scope>NUCLEOTIDE SEQUENCE [LARGE SCALE GENOMIC DNA]</scope>
    <source>
        <strain evidence="2 3">PCN9</strain>
    </source>
</reference>
<dbReference type="OrthoDB" id="266173at2157"/>
<dbReference type="Pfam" id="PF09347">
    <property type="entry name" value="DUF1989"/>
    <property type="match status" value="1"/>
</dbReference>
<sequence>MLRQRIPEKRGAAFEVAAGDTFEVTDPEGQQVADLVAFNADDHAERFSTKYSYRRNGKVRVTDGDTLYTTRGREILTITGDDCGTHDLLYAPCNEWVLEEYYDQPDQNGCRENLTEALEPLGVDEELVLDTLNVFMKSTIAEQTYIDIREPQSEPGDAVQFRAEQDCYVAVSSCAGESVVNAGETNPIDVSVPDGTELHTNF</sequence>
<dbReference type="PANTHER" id="PTHR31527:SF0">
    <property type="entry name" value="RE64534P"/>
    <property type="match status" value="1"/>
</dbReference>
<evidence type="ECO:0000259" key="1">
    <source>
        <dbReference type="Pfam" id="PF09347"/>
    </source>
</evidence>
<comment type="caution">
    <text evidence="2">The sequence shown here is derived from an EMBL/GenBank/DDBJ whole genome shotgun (WGS) entry which is preliminary data.</text>
</comment>
<dbReference type="PANTHER" id="PTHR31527">
    <property type="entry name" value="RE64534P"/>
    <property type="match status" value="1"/>
</dbReference>
<protein>
    <submittedName>
        <fullName evidence="2">DUF1989 domain-containing protein</fullName>
    </submittedName>
</protein>
<proteinExistence type="predicted"/>
<dbReference type="AlphaFoldDB" id="A0A6B0SQY5"/>
<dbReference type="RefSeq" id="WP_159526758.1">
    <property type="nucleotide sequence ID" value="NZ_WUUU01000097.1"/>
</dbReference>
<organism evidence="2 3">
    <name type="scientific">Halobacterium bonnevillei</name>
    <dbReference type="NCBI Taxonomy" id="2692200"/>
    <lineage>
        <taxon>Archaea</taxon>
        <taxon>Methanobacteriati</taxon>
        <taxon>Methanobacteriota</taxon>
        <taxon>Stenosarchaea group</taxon>
        <taxon>Halobacteria</taxon>
        <taxon>Halobacteriales</taxon>
        <taxon>Halobacteriaceae</taxon>
        <taxon>Halobacterium</taxon>
    </lineage>
</organism>
<dbReference type="EMBL" id="WUUU01000097">
    <property type="protein sequence ID" value="MXR21270.1"/>
    <property type="molecule type" value="Genomic_DNA"/>
</dbReference>